<dbReference type="SUPFAM" id="SSF51735">
    <property type="entry name" value="NAD(P)-binding Rossmann-fold domains"/>
    <property type="match status" value="1"/>
</dbReference>
<dbReference type="InterPro" id="IPR020904">
    <property type="entry name" value="Sc_DH/Rdtase_CS"/>
</dbReference>
<comment type="similarity">
    <text evidence="1 3">Belongs to the short-chain dehydrogenases/reductases (SDR) family.</text>
</comment>
<keyword evidence="5" id="KW-1185">Reference proteome</keyword>
<dbReference type="AlphaFoldDB" id="A0A918JMD6"/>
<dbReference type="PANTHER" id="PTHR44196:SF1">
    <property type="entry name" value="DEHYDROGENASE_REDUCTASE SDR FAMILY MEMBER 7B"/>
    <property type="match status" value="1"/>
</dbReference>
<accession>A0A918JMD6</accession>
<dbReference type="Pfam" id="PF00106">
    <property type="entry name" value="adh_short"/>
    <property type="match status" value="1"/>
</dbReference>
<dbReference type="GO" id="GO:0016020">
    <property type="term" value="C:membrane"/>
    <property type="evidence" value="ECO:0007669"/>
    <property type="project" value="TreeGrafter"/>
</dbReference>
<dbReference type="GO" id="GO:0016491">
    <property type="term" value="F:oxidoreductase activity"/>
    <property type="evidence" value="ECO:0007669"/>
    <property type="project" value="UniProtKB-KW"/>
</dbReference>
<dbReference type="NCBIfam" id="NF006099">
    <property type="entry name" value="PRK08251.1"/>
    <property type="match status" value="1"/>
</dbReference>
<reference evidence="4" key="1">
    <citation type="journal article" date="2014" name="Int. J. Syst. Evol. Microbiol.">
        <title>Complete genome sequence of Corynebacterium casei LMG S-19264T (=DSM 44701T), isolated from a smear-ripened cheese.</title>
        <authorList>
            <consortium name="US DOE Joint Genome Institute (JGI-PGF)"/>
            <person name="Walter F."/>
            <person name="Albersmeier A."/>
            <person name="Kalinowski J."/>
            <person name="Ruckert C."/>
        </authorList>
    </citation>
    <scope>NUCLEOTIDE SEQUENCE</scope>
    <source>
        <strain evidence="4">KCTC 22164</strain>
    </source>
</reference>
<dbReference type="PROSITE" id="PS00061">
    <property type="entry name" value="ADH_SHORT"/>
    <property type="match status" value="1"/>
</dbReference>
<gene>
    <name evidence="4" type="ORF">GCM10007391_21300</name>
</gene>
<dbReference type="Gene3D" id="3.40.50.720">
    <property type="entry name" value="NAD(P)-binding Rossmann-like Domain"/>
    <property type="match status" value="1"/>
</dbReference>
<dbReference type="PRINTS" id="PR00081">
    <property type="entry name" value="GDHRDH"/>
</dbReference>
<sequence>MAREFAKKGHNLALCARRTERLDALKCECLEINPAIEVSVASLDVNDDDAVFSVFERFAEEFGSIDRIIVNAGMGKGASIGTGFYDANKQTATTNFIAALAQCEAAMTIFRRQNNGHLVTISSISAVRGFRRAMTVYAATKAGLSSLSEGIRIDVLNTPIKVTTVHPGFIRTQINEKVKTVPFIVDQQTGCRAMVRAIDKEPANAWVPAWPWAFLRFVLAVAPLSWLKKMS</sequence>
<reference evidence="4" key="2">
    <citation type="submission" date="2020-09" db="EMBL/GenBank/DDBJ databases">
        <authorList>
            <person name="Sun Q."/>
            <person name="Kim S."/>
        </authorList>
    </citation>
    <scope>NUCLEOTIDE SEQUENCE</scope>
    <source>
        <strain evidence="4">KCTC 22164</strain>
    </source>
</reference>
<comment type="caution">
    <text evidence="4">The sequence shown here is derived from an EMBL/GenBank/DDBJ whole genome shotgun (WGS) entry which is preliminary data.</text>
</comment>
<name>A0A918JMD6_9ALTE</name>
<evidence type="ECO:0000256" key="2">
    <source>
        <dbReference type="ARBA" id="ARBA00023002"/>
    </source>
</evidence>
<evidence type="ECO:0000256" key="1">
    <source>
        <dbReference type="ARBA" id="ARBA00006484"/>
    </source>
</evidence>
<evidence type="ECO:0000313" key="5">
    <source>
        <dbReference type="Proteomes" id="UP000631300"/>
    </source>
</evidence>
<evidence type="ECO:0000313" key="4">
    <source>
        <dbReference type="EMBL" id="GGW87182.1"/>
    </source>
</evidence>
<protein>
    <submittedName>
        <fullName evidence="4">Short-chain dehydrogenase</fullName>
    </submittedName>
</protein>
<dbReference type="PRINTS" id="PR00080">
    <property type="entry name" value="SDRFAMILY"/>
</dbReference>
<dbReference type="Proteomes" id="UP000631300">
    <property type="component" value="Unassembled WGS sequence"/>
</dbReference>
<dbReference type="PANTHER" id="PTHR44196">
    <property type="entry name" value="DEHYDROGENASE/REDUCTASE SDR FAMILY MEMBER 7B"/>
    <property type="match status" value="1"/>
</dbReference>
<dbReference type="InterPro" id="IPR036291">
    <property type="entry name" value="NAD(P)-bd_dom_sf"/>
</dbReference>
<dbReference type="EMBL" id="BMXP01000004">
    <property type="protein sequence ID" value="GGW87182.1"/>
    <property type="molecule type" value="Genomic_DNA"/>
</dbReference>
<organism evidence="4 5">
    <name type="scientific">Alteromonas halophila</name>
    <dbReference type="NCBI Taxonomy" id="516698"/>
    <lineage>
        <taxon>Bacteria</taxon>
        <taxon>Pseudomonadati</taxon>
        <taxon>Pseudomonadota</taxon>
        <taxon>Gammaproteobacteria</taxon>
        <taxon>Alteromonadales</taxon>
        <taxon>Alteromonadaceae</taxon>
        <taxon>Alteromonas/Salinimonas group</taxon>
        <taxon>Alteromonas</taxon>
    </lineage>
</organism>
<keyword evidence="2" id="KW-0560">Oxidoreductase</keyword>
<proteinExistence type="inferred from homology"/>
<dbReference type="InterPro" id="IPR002347">
    <property type="entry name" value="SDR_fam"/>
</dbReference>
<evidence type="ECO:0000256" key="3">
    <source>
        <dbReference type="RuleBase" id="RU000363"/>
    </source>
</evidence>